<gene>
    <name evidence="2" type="ORF">COO92_21405</name>
</gene>
<dbReference type="InterPro" id="IPR036390">
    <property type="entry name" value="WH_DNA-bd_sf"/>
</dbReference>
<dbReference type="EMBL" id="NXGX01000015">
    <property type="protein sequence ID" value="PKR56365.1"/>
    <property type="molecule type" value="Genomic_DNA"/>
</dbReference>
<name>A0A2N3L0L6_9PROT</name>
<dbReference type="SUPFAM" id="SSF46785">
    <property type="entry name" value="Winged helix' DNA-binding domain"/>
    <property type="match status" value="1"/>
</dbReference>
<feature type="region of interest" description="Disordered" evidence="1">
    <location>
        <begin position="91"/>
        <end position="118"/>
    </location>
</feature>
<evidence type="ECO:0008006" key="4">
    <source>
        <dbReference type="Google" id="ProtNLM"/>
    </source>
</evidence>
<dbReference type="InterPro" id="IPR036388">
    <property type="entry name" value="WH-like_DNA-bd_sf"/>
</dbReference>
<accession>A0A2N3L0L6</accession>
<proteinExistence type="predicted"/>
<dbReference type="Pfam" id="PF13730">
    <property type="entry name" value="HTH_36"/>
    <property type="match status" value="1"/>
</dbReference>
<dbReference type="AlphaFoldDB" id="A0A2N3L0L6"/>
<reference evidence="2 3" key="1">
    <citation type="submission" date="2017-09" db="EMBL/GenBank/DDBJ databases">
        <title>Biodiversity and function of Thalassospira species in the particle-attached aromatic-hydrocarbon-degrading consortia from the surface seawater of the China South Sea.</title>
        <authorList>
            <person name="Dong C."/>
            <person name="Lai Q."/>
            <person name="Shao Z."/>
        </authorList>
    </citation>
    <scope>NUCLEOTIDE SEQUENCE [LARGE SCALE GENOMIC DNA]</scope>
    <source>
        <strain evidence="2 3">139Z-12</strain>
    </source>
</reference>
<evidence type="ECO:0000313" key="2">
    <source>
        <dbReference type="EMBL" id="PKR56365.1"/>
    </source>
</evidence>
<dbReference type="Gene3D" id="1.10.10.10">
    <property type="entry name" value="Winged helix-like DNA-binding domain superfamily/Winged helix DNA-binding domain"/>
    <property type="match status" value="1"/>
</dbReference>
<sequence length="246" mass="26943">MSMSLMTLAMKAKVGNPLRKLVLIKLADNANDSGECWPSYQYIADDCEIDKSTVRKHIKALEKDGFLKIENRKGPKGNTSNLYVLSLHPVGRNSTPVGPESTPPVGPESTRTYHSSEPVNEPDICQIAVDEYNTMAEECGLSKAQVISPTRKTKLKARLKDCGGIEGWSAALDKIRGSPFLLGHTGDWKASFDFLLQQSSFIKLMEGAYDRSNANQDHGYRGPGANQSGFDGLLEAAAEYHSRHNG</sequence>
<comment type="caution">
    <text evidence="2">The sequence shown here is derived from an EMBL/GenBank/DDBJ whole genome shotgun (WGS) entry which is preliminary data.</text>
</comment>
<protein>
    <recommendedName>
        <fullName evidence="4">Helix-turn-helix domain-containing protein</fullName>
    </recommendedName>
</protein>
<evidence type="ECO:0000256" key="1">
    <source>
        <dbReference type="SAM" id="MobiDB-lite"/>
    </source>
</evidence>
<keyword evidence="3" id="KW-1185">Reference proteome</keyword>
<dbReference type="RefSeq" id="WP_101304970.1">
    <property type="nucleotide sequence ID" value="NZ_NXGX01000015.1"/>
</dbReference>
<organism evidence="2 3">
    <name type="scientific">Thalassospira lohafexi</name>
    <dbReference type="NCBI Taxonomy" id="744227"/>
    <lineage>
        <taxon>Bacteria</taxon>
        <taxon>Pseudomonadati</taxon>
        <taxon>Pseudomonadota</taxon>
        <taxon>Alphaproteobacteria</taxon>
        <taxon>Rhodospirillales</taxon>
        <taxon>Thalassospiraceae</taxon>
        <taxon>Thalassospira</taxon>
    </lineage>
</organism>
<feature type="compositionally biased region" description="Polar residues" evidence="1">
    <location>
        <begin position="109"/>
        <end position="118"/>
    </location>
</feature>
<dbReference type="Proteomes" id="UP000233332">
    <property type="component" value="Unassembled WGS sequence"/>
</dbReference>
<evidence type="ECO:0000313" key="3">
    <source>
        <dbReference type="Proteomes" id="UP000233332"/>
    </source>
</evidence>